<feature type="region of interest" description="Disordered" evidence="11">
    <location>
        <begin position="220"/>
        <end position="269"/>
    </location>
</feature>
<feature type="compositionally biased region" description="Basic and acidic residues" evidence="11">
    <location>
        <begin position="37"/>
        <end position="46"/>
    </location>
</feature>
<evidence type="ECO:0000256" key="2">
    <source>
        <dbReference type="ARBA" id="ARBA00012552"/>
    </source>
</evidence>
<dbReference type="FunFam" id="3.40.50.300:FF:000191">
    <property type="entry name" value="Pre-mRNA-splicing factor ATP-dependent RNA helicase"/>
    <property type="match status" value="1"/>
</dbReference>
<dbReference type="FunFam" id="1.20.120.1080:FF:000001">
    <property type="entry name" value="Pre-mRNA-splicing factor ATP-dependent RNA helicase"/>
    <property type="match status" value="1"/>
</dbReference>
<dbReference type="PANTHER" id="PTHR18934">
    <property type="entry name" value="ATP-DEPENDENT RNA HELICASE"/>
    <property type="match status" value="1"/>
</dbReference>
<dbReference type="InterPro" id="IPR049621">
    <property type="entry name" value="S1_DHX8_helicase"/>
</dbReference>
<dbReference type="Proteomes" id="UP001278766">
    <property type="component" value="Unassembled WGS sequence"/>
</dbReference>
<reference evidence="15" key="2">
    <citation type="submission" date="2023-06" db="EMBL/GenBank/DDBJ databases">
        <authorList>
            <consortium name="Lawrence Berkeley National Laboratory"/>
            <person name="Haridas S."/>
            <person name="Hensen N."/>
            <person name="Bonometti L."/>
            <person name="Westerberg I."/>
            <person name="Brannstrom I.O."/>
            <person name="Guillou S."/>
            <person name="Cros-Aarteil S."/>
            <person name="Calhoun S."/>
            <person name="Kuo A."/>
            <person name="Mondo S."/>
            <person name="Pangilinan J."/>
            <person name="Riley R."/>
            <person name="Labutti K."/>
            <person name="Andreopoulos B."/>
            <person name="Lipzen A."/>
            <person name="Chen C."/>
            <person name="Yanf M."/>
            <person name="Daum C."/>
            <person name="Ng V."/>
            <person name="Clum A."/>
            <person name="Steindorff A."/>
            <person name="Ohm R."/>
            <person name="Martin F."/>
            <person name="Silar P."/>
            <person name="Natvig D."/>
            <person name="Lalanne C."/>
            <person name="Gautier V."/>
            <person name="Ament-Velasquez S.L."/>
            <person name="Kruys A."/>
            <person name="Hutchinson M.I."/>
            <person name="Powell A.J."/>
            <person name="Barry K."/>
            <person name="Miller A.N."/>
            <person name="Grigoriev I.V."/>
            <person name="Debuchy R."/>
            <person name="Gladieux P."/>
            <person name="Thoren M.H."/>
            <person name="Johannesson H."/>
        </authorList>
    </citation>
    <scope>NUCLEOTIDE SEQUENCE</scope>
    <source>
        <strain evidence="15">CBS 168.71</strain>
    </source>
</reference>
<feature type="domain" description="Helicase ATP-binding" evidence="13">
    <location>
        <begin position="461"/>
        <end position="624"/>
    </location>
</feature>
<feature type="region of interest" description="Disordered" evidence="11">
    <location>
        <begin position="16"/>
        <end position="140"/>
    </location>
</feature>
<dbReference type="PROSITE" id="PS51194">
    <property type="entry name" value="HELICASE_CTER"/>
    <property type="match status" value="1"/>
</dbReference>
<evidence type="ECO:0000313" key="16">
    <source>
        <dbReference type="Proteomes" id="UP001278766"/>
    </source>
</evidence>
<keyword evidence="6" id="KW-0347">Helicase</keyword>
<protein>
    <recommendedName>
        <fullName evidence="2">RNA helicase</fullName>
        <ecNumber evidence="2">3.6.4.13</ecNumber>
    </recommendedName>
</protein>
<dbReference type="GO" id="GO:0000390">
    <property type="term" value="P:spliceosomal complex disassembly"/>
    <property type="evidence" value="ECO:0007669"/>
    <property type="project" value="TreeGrafter"/>
</dbReference>
<dbReference type="CDD" id="cd05684">
    <property type="entry name" value="S1_DHX8_helicase"/>
    <property type="match status" value="1"/>
</dbReference>
<dbReference type="InterPro" id="IPR002464">
    <property type="entry name" value="DNA/RNA_helicase_DEAH_CS"/>
</dbReference>
<dbReference type="GO" id="GO:0003723">
    <property type="term" value="F:RNA binding"/>
    <property type="evidence" value="ECO:0007669"/>
    <property type="project" value="TreeGrafter"/>
</dbReference>
<evidence type="ECO:0000256" key="4">
    <source>
        <dbReference type="ARBA" id="ARBA00022741"/>
    </source>
</evidence>
<feature type="domain" description="Helicase C-terminal" evidence="14">
    <location>
        <begin position="642"/>
        <end position="822"/>
    </location>
</feature>
<gene>
    <name evidence="15" type="ORF">B0H64DRAFT_395112</name>
</gene>
<dbReference type="InterPro" id="IPR012340">
    <property type="entry name" value="NA-bd_OB-fold"/>
</dbReference>
<dbReference type="Pfam" id="PF00271">
    <property type="entry name" value="Helicase_C"/>
    <property type="match status" value="1"/>
</dbReference>
<dbReference type="InterPro" id="IPR011709">
    <property type="entry name" value="DEAD-box_helicase_OB_fold"/>
</dbReference>
<dbReference type="SMART" id="SM00487">
    <property type="entry name" value="DEXDc"/>
    <property type="match status" value="1"/>
</dbReference>
<dbReference type="InterPro" id="IPR048333">
    <property type="entry name" value="HA2_WH"/>
</dbReference>
<feature type="compositionally biased region" description="Basic residues" evidence="11">
    <location>
        <begin position="88"/>
        <end position="97"/>
    </location>
</feature>
<dbReference type="PANTHER" id="PTHR18934:SF85">
    <property type="entry name" value="ATP-DEPENDENT RNA HELICASE DHX8"/>
    <property type="match status" value="1"/>
</dbReference>
<keyword evidence="4" id="KW-0547">Nucleotide-binding</keyword>
<dbReference type="EC" id="3.6.4.13" evidence="2"/>
<keyword evidence="16" id="KW-1185">Reference proteome</keyword>
<evidence type="ECO:0000256" key="9">
    <source>
        <dbReference type="ARBA" id="ARBA00023242"/>
    </source>
</evidence>
<dbReference type="AlphaFoldDB" id="A0AAE0HFG7"/>
<dbReference type="FunFam" id="3.40.50.300:FF:000101">
    <property type="entry name" value="Pre-mRNA-splicing factor ATP-dependent RNA helicase"/>
    <property type="match status" value="1"/>
</dbReference>
<sequence length="1119" mass="123112">MGSMAGDSLPRSLLESIDRLVRMMHPSMKGKTTGPRHGPDNQRGVEELEAQAQTRPSPPGQALAHDSIDNALAELEALEPIPDDKTRGGRKRGRGRSRSNSPTTQHERRFRSDASGHDGPMEHRQQRGRRGRAGDDHHHKQDEAPIMNHIYDGHVTGVKDFGAFVNLHGVSGNLSGLVHVSRLADGVSHPSDFVEGGQPVKVKIISMEGTRIGLSMKDVDQDTGRDLAPTVNFGSSANAEPLGRGGDRHTNADLRTPSSSTQQQKRMTSPERWEIQQLIAAGVAKASDFPGLEDHNAASRVDGGTELELDLDIEVRDEEPPFLVGQTKQSLELSPIRVVKAPDGSMNRAALTGTALAKERAELRQQRAAEAVSEAATGTVGGKGDKVGLSTQWDDPMADPEQSKLPGEASSVHLMATNPGNLSNQNLAVRSKDQGSGKWTDMTIKQQRESLPIFSFRAQLLDAIQEHQILIVVGETGSGKTTQLTQYLAEAGFANGGIIGCTQPRRVAAMSVAKRVAEEVGCTLGEEVGYSIRFEDCTGPATKIKFMTDGTLQREILLDPSLTKYSVIILDEAHERTIATDVLFALLKRTLQKRPDLKVISTSATLDADKFSSYFNNAPIFNIPGRTFPVEIMYSREPESDYLDAALATVMEIHLTEPAGDILLFLTGQEEIDTSCEVLSERLKAIGPDVPELVILPMYSALPPEMQRRIFEPPPPGARKVILATNIAETSITIDNIYYVVDPGFVKQDAYDAKLGMDSLIVTPISQAQANQRAGRAGRTGPGKCFRLYTETAYQSEMLPSPIPAIQRQNVSTTILMLKAMGINDLLRFDFMDPPPVNTMLAALEELYALGALDDEGILTRLGRRIADFPLDSSLAKVLIVASDLGCSDEILSIVAMLNLPNVFYRPKEKQAQADQKKAKFHDQCGDHLTLFNVYNAWKQNGYSSSWCFENFIIARSMRQAKDVRDQLVKIMERYRQPIVSCGRETERVRRALCAGYFRSAARRETEAGAGAYKTLVQGTQVYMHPSSALFGKQAEWVIYHELVLTTREYMHWTTAIEPQWLVDAAPTFFKLAGTDAKMSKRRMQERIEPLHNKFADKDGWRLSAQRKGRRGGGGGTWG</sequence>
<keyword evidence="9" id="KW-0539">Nucleus</keyword>
<dbReference type="SMART" id="SM00490">
    <property type="entry name" value="HELICc"/>
    <property type="match status" value="1"/>
</dbReference>
<dbReference type="PROSITE" id="PS00690">
    <property type="entry name" value="DEAH_ATP_HELICASE"/>
    <property type="match status" value="1"/>
</dbReference>
<name>A0AAE0HFG7_9PEZI</name>
<dbReference type="InterPro" id="IPR003029">
    <property type="entry name" value="S1_domain"/>
</dbReference>
<comment type="subcellular location">
    <subcellularLocation>
        <location evidence="1">Nucleus</location>
    </subcellularLocation>
</comment>
<evidence type="ECO:0000256" key="11">
    <source>
        <dbReference type="SAM" id="MobiDB-lite"/>
    </source>
</evidence>
<keyword evidence="8" id="KW-0508">mRNA splicing</keyword>
<dbReference type="Pfam" id="PF21010">
    <property type="entry name" value="HA2_C"/>
    <property type="match status" value="1"/>
</dbReference>
<dbReference type="Pfam" id="PF00270">
    <property type="entry name" value="DEAD"/>
    <property type="match status" value="1"/>
</dbReference>
<evidence type="ECO:0000259" key="12">
    <source>
        <dbReference type="PROSITE" id="PS50126"/>
    </source>
</evidence>
<dbReference type="EMBL" id="JAUEPN010000004">
    <property type="protein sequence ID" value="KAK3295364.1"/>
    <property type="molecule type" value="Genomic_DNA"/>
</dbReference>
<dbReference type="GeneID" id="87840682"/>
<dbReference type="SUPFAM" id="SSF50249">
    <property type="entry name" value="Nucleic acid-binding proteins"/>
    <property type="match status" value="1"/>
</dbReference>
<feature type="compositionally biased region" description="Basic and acidic residues" evidence="11">
    <location>
        <begin position="105"/>
        <end position="125"/>
    </location>
</feature>
<accession>A0AAE0HFG7</accession>
<dbReference type="CDD" id="cd18791">
    <property type="entry name" value="SF2_C_RHA"/>
    <property type="match status" value="1"/>
</dbReference>
<evidence type="ECO:0000313" key="15">
    <source>
        <dbReference type="EMBL" id="KAK3295364.1"/>
    </source>
</evidence>
<dbReference type="PROSITE" id="PS50126">
    <property type="entry name" value="S1"/>
    <property type="match status" value="1"/>
</dbReference>
<evidence type="ECO:0000256" key="7">
    <source>
        <dbReference type="ARBA" id="ARBA00022840"/>
    </source>
</evidence>
<evidence type="ECO:0000256" key="10">
    <source>
        <dbReference type="ARBA" id="ARBA00047984"/>
    </source>
</evidence>
<dbReference type="InterPro" id="IPR014001">
    <property type="entry name" value="Helicase_ATP-bd"/>
</dbReference>
<dbReference type="GO" id="GO:0003724">
    <property type="term" value="F:RNA helicase activity"/>
    <property type="evidence" value="ECO:0007669"/>
    <property type="project" value="UniProtKB-EC"/>
</dbReference>
<dbReference type="SUPFAM" id="SSF52540">
    <property type="entry name" value="P-loop containing nucleoside triphosphate hydrolases"/>
    <property type="match status" value="1"/>
</dbReference>
<organism evidence="15 16">
    <name type="scientific">Chaetomium fimeti</name>
    <dbReference type="NCBI Taxonomy" id="1854472"/>
    <lineage>
        <taxon>Eukaryota</taxon>
        <taxon>Fungi</taxon>
        <taxon>Dikarya</taxon>
        <taxon>Ascomycota</taxon>
        <taxon>Pezizomycotina</taxon>
        <taxon>Sordariomycetes</taxon>
        <taxon>Sordariomycetidae</taxon>
        <taxon>Sordariales</taxon>
        <taxon>Chaetomiaceae</taxon>
        <taxon>Chaetomium</taxon>
    </lineage>
</organism>
<dbReference type="GO" id="GO:0071013">
    <property type="term" value="C:catalytic step 2 spliceosome"/>
    <property type="evidence" value="ECO:0007669"/>
    <property type="project" value="TreeGrafter"/>
</dbReference>
<comment type="catalytic activity">
    <reaction evidence="10">
        <text>ATP + H2O = ADP + phosphate + H(+)</text>
        <dbReference type="Rhea" id="RHEA:13065"/>
        <dbReference type="ChEBI" id="CHEBI:15377"/>
        <dbReference type="ChEBI" id="CHEBI:15378"/>
        <dbReference type="ChEBI" id="CHEBI:30616"/>
        <dbReference type="ChEBI" id="CHEBI:43474"/>
        <dbReference type="ChEBI" id="CHEBI:456216"/>
        <dbReference type="EC" id="3.6.4.13"/>
    </reaction>
</comment>
<dbReference type="GO" id="GO:0016787">
    <property type="term" value="F:hydrolase activity"/>
    <property type="evidence" value="ECO:0007669"/>
    <property type="project" value="UniProtKB-KW"/>
</dbReference>
<dbReference type="GO" id="GO:0005684">
    <property type="term" value="C:U2-type spliceosomal complex"/>
    <property type="evidence" value="ECO:0007669"/>
    <property type="project" value="UniProtKB-ARBA"/>
</dbReference>
<dbReference type="FunFam" id="2.40.50.140:FF:000061">
    <property type="entry name" value="ATP-dependent RNA helicase DHX8"/>
    <property type="match status" value="1"/>
</dbReference>
<keyword evidence="5" id="KW-0378">Hydrolase</keyword>
<evidence type="ECO:0000256" key="1">
    <source>
        <dbReference type="ARBA" id="ARBA00004123"/>
    </source>
</evidence>
<feature type="domain" description="S1 motif" evidence="12">
    <location>
        <begin position="148"/>
        <end position="217"/>
    </location>
</feature>
<dbReference type="SMART" id="SM00316">
    <property type="entry name" value="S1"/>
    <property type="match status" value="1"/>
</dbReference>
<dbReference type="GO" id="GO:0005524">
    <property type="term" value="F:ATP binding"/>
    <property type="evidence" value="ECO:0007669"/>
    <property type="project" value="UniProtKB-KW"/>
</dbReference>
<dbReference type="Pfam" id="PF04408">
    <property type="entry name" value="WHD_HA2"/>
    <property type="match status" value="1"/>
</dbReference>
<evidence type="ECO:0000256" key="8">
    <source>
        <dbReference type="ARBA" id="ARBA00023187"/>
    </source>
</evidence>
<dbReference type="Gene3D" id="3.40.50.300">
    <property type="entry name" value="P-loop containing nucleotide triphosphate hydrolases"/>
    <property type="match status" value="2"/>
</dbReference>
<keyword evidence="7" id="KW-0067">ATP-binding</keyword>
<dbReference type="Pfam" id="PF07717">
    <property type="entry name" value="OB_NTP_bind"/>
    <property type="match status" value="1"/>
</dbReference>
<reference evidence="15" key="1">
    <citation type="journal article" date="2023" name="Mol. Phylogenet. Evol.">
        <title>Genome-scale phylogeny and comparative genomics of the fungal order Sordariales.</title>
        <authorList>
            <person name="Hensen N."/>
            <person name="Bonometti L."/>
            <person name="Westerberg I."/>
            <person name="Brannstrom I.O."/>
            <person name="Guillou S."/>
            <person name="Cros-Aarteil S."/>
            <person name="Calhoun S."/>
            <person name="Haridas S."/>
            <person name="Kuo A."/>
            <person name="Mondo S."/>
            <person name="Pangilinan J."/>
            <person name="Riley R."/>
            <person name="LaButti K."/>
            <person name="Andreopoulos B."/>
            <person name="Lipzen A."/>
            <person name="Chen C."/>
            <person name="Yan M."/>
            <person name="Daum C."/>
            <person name="Ng V."/>
            <person name="Clum A."/>
            <person name="Steindorff A."/>
            <person name="Ohm R.A."/>
            <person name="Martin F."/>
            <person name="Silar P."/>
            <person name="Natvig D.O."/>
            <person name="Lalanne C."/>
            <person name="Gautier V."/>
            <person name="Ament-Velasquez S.L."/>
            <person name="Kruys A."/>
            <person name="Hutchinson M.I."/>
            <person name="Powell A.J."/>
            <person name="Barry K."/>
            <person name="Miller A.N."/>
            <person name="Grigoriev I.V."/>
            <person name="Debuchy R."/>
            <person name="Gladieux P."/>
            <person name="Hiltunen Thoren M."/>
            <person name="Johannesson H."/>
        </authorList>
    </citation>
    <scope>NUCLEOTIDE SEQUENCE</scope>
    <source>
        <strain evidence="15">CBS 168.71</strain>
    </source>
</reference>
<dbReference type="InterPro" id="IPR011545">
    <property type="entry name" value="DEAD/DEAH_box_helicase_dom"/>
</dbReference>
<evidence type="ECO:0000259" key="13">
    <source>
        <dbReference type="PROSITE" id="PS51192"/>
    </source>
</evidence>
<dbReference type="InterPro" id="IPR027417">
    <property type="entry name" value="P-loop_NTPase"/>
</dbReference>
<dbReference type="Gene3D" id="2.40.50.140">
    <property type="entry name" value="Nucleic acid-binding proteins"/>
    <property type="match status" value="1"/>
</dbReference>
<proteinExistence type="predicted"/>
<feature type="compositionally biased region" description="Polar residues" evidence="11">
    <location>
        <begin position="256"/>
        <end position="267"/>
    </location>
</feature>
<dbReference type="RefSeq" id="XP_062658878.1">
    <property type="nucleotide sequence ID" value="XM_062803734.1"/>
</dbReference>
<dbReference type="Gene3D" id="1.20.120.1080">
    <property type="match status" value="1"/>
</dbReference>
<dbReference type="SMART" id="SM00847">
    <property type="entry name" value="HA2"/>
    <property type="match status" value="1"/>
</dbReference>
<evidence type="ECO:0000256" key="5">
    <source>
        <dbReference type="ARBA" id="ARBA00022801"/>
    </source>
</evidence>
<evidence type="ECO:0000256" key="3">
    <source>
        <dbReference type="ARBA" id="ARBA00022664"/>
    </source>
</evidence>
<evidence type="ECO:0000256" key="6">
    <source>
        <dbReference type="ARBA" id="ARBA00022806"/>
    </source>
</evidence>
<dbReference type="InterPro" id="IPR007502">
    <property type="entry name" value="Helicase-assoc_dom"/>
</dbReference>
<dbReference type="Pfam" id="PF00575">
    <property type="entry name" value="S1"/>
    <property type="match status" value="1"/>
</dbReference>
<evidence type="ECO:0000259" key="14">
    <source>
        <dbReference type="PROSITE" id="PS51194"/>
    </source>
</evidence>
<comment type="caution">
    <text evidence="15">The sequence shown here is derived from an EMBL/GenBank/DDBJ whole genome shotgun (WGS) entry which is preliminary data.</text>
</comment>
<keyword evidence="3" id="KW-0507">mRNA processing</keyword>
<dbReference type="PROSITE" id="PS51192">
    <property type="entry name" value="HELICASE_ATP_BIND_1"/>
    <property type="match status" value="1"/>
</dbReference>
<dbReference type="InterPro" id="IPR001650">
    <property type="entry name" value="Helicase_C-like"/>
</dbReference>